<dbReference type="Proteomes" id="UP000606600">
    <property type="component" value="Unassembled WGS sequence"/>
</dbReference>
<keyword evidence="5" id="KW-1185">Reference proteome</keyword>
<feature type="domain" description="NADAR" evidence="3">
    <location>
        <begin position="24"/>
        <end position="182"/>
    </location>
</feature>
<dbReference type="NCBIfam" id="TIGR02464">
    <property type="entry name" value="ribofla_fusion"/>
    <property type="match status" value="1"/>
</dbReference>
<evidence type="ECO:0000256" key="1">
    <source>
        <dbReference type="ARBA" id="ARBA00000022"/>
    </source>
</evidence>
<evidence type="ECO:0000313" key="5">
    <source>
        <dbReference type="Proteomes" id="UP000606600"/>
    </source>
</evidence>
<dbReference type="InterPro" id="IPR037238">
    <property type="entry name" value="YbiA-like_sf"/>
</dbReference>
<dbReference type="RefSeq" id="WP_191189990.1">
    <property type="nucleotide sequence ID" value="NZ_JACWMY010000008.1"/>
</dbReference>
<evidence type="ECO:0000256" key="2">
    <source>
        <dbReference type="ARBA" id="ARBA00000751"/>
    </source>
</evidence>
<proteinExistence type="predicted"/>
<evidence type="ECO:0000313" key="4">
    <source>
        <dbReference type="EMBL" id="MBD1365328.1"/>
    </source>
</evidence>
<comment type="catalytic activity">
    <reaction evidence="1">
        <text>5-amino-6-(5-phospho-D-ribosylamino)uracil + H2O = 5,6-diaminouracil + D-ribose 5-phosphate</text>
        <dbReference type="Rhea" id="RHEA:55020"/>
        <dbReference type="ChEBI" id="CHEBI:15377"/>
        <dbReference type="ChEBI" id="CHEBI:46252"/>
        <dbReference type="ChEBI" id="CHEBI:58453"/>
        <dbReference type="ChEBI" id="CHEBI:78346"/>
    </reaction>
</comment>
<dbReference type="Gene3D" id="1.10.357.40">
    <property type="entry name" value="YbiA-like"/>
    <property type="match status" value="1"/>
</dbReference>
<dbReference type="Pfam" id="PF08719">
    <property type="entry name" value="NADAR"/>
    <property type="match status" value="1"/>
</dbReference>
<protein>
    <submittedName>
        <fullName evidence="4">NADAR family protein</fullName>
    </submittedName>
</protein>
<dbReference type="SUPFAM" id="SSF143990">
    <property type="entry name" value="YbiA-like"/>
    <property type="match status" value="1"/>
</dbReference>
<comment type="catalytic activity">
    <reaction evidence="2">
        <text>2,5-diamino-6-hydroxy-4-(5-phosphoribosylamino)-pyrimidine + H2O = 2,5,6-triamino-4-hydroxypyrimidine + D-ribose 5-phosphate</text>
        <dbReference type="Rhea" id="RHEA:23436"/>
        <dbReference type="ChEBI" id="CHEBI:15377"/>
        <dbReference type="ChEBI" id="CHEBI:58614"/>
        <dbReference type="ChEBI" id="CHEBI:78346"/>
        <dbReference type="ChEBI" id="CHEBI:137796"/>
    </reaction>
</comment>
<sequence length="253" mass="29698">MKPIYDLNWLTNKFDTGEHLKYIFFWGHTNKTNEEVGKFCFSQWFELPFTVDDITYRSTEHWMMAHKALMFEDIKTYDKIIAAKSPAEAKKLGREVLNFDEQVWLAYRYEIVVNGNIHKFNQSPKFAEFLLSTHERILVEASPTDKIWGIGMAQSEDGIDNPYFWNGLNLLGFALMEARDFLIKHGHFSVSPEPVQPPWKIYPAIDPMDIFWRMGKGEDTIVAFGNYHNGLSEREKIIFDLTHPAPYGWRKYL</sequence>
<reference evidence="4 5" key="1">
    <citation type="submission" date="2020-09" db="EMBL/GenBank/DDBJ databases">
        <title>Novel species of Mucilaginibacter isolated from a glacier on the Tibetan Plateau.</title>
        <authorList>
            <person name="Liu Q."/>
            <person name="Xin Y.-H."/>
        </authorList>
    </citation>
    <scope>NUCLEOTIDE SEQUENCE [LARGE SCALE GENOMIC DNA]</scope>
    <source>
        <strain evidence="4 5">ZT4R22</strain>
    </source>
</reference>
<accession>A0ABR7WT09</accession>
<organism evidence="4 5">
    <name type="scientific">Mucilaginibacter pankratovii</name>
    <dbReference type="NCBI Taxonomy" id="2772110"/>
    <lineage>
        <taxon>Bacteria</taxon>
        <taxon>Pseudomonadati</taxon>
        <taxon>Bacteroidota</taxon>
        <taxon>Sphingobacteriia</taxon>
        <taxon>Sphingobacteriales</taxon>
        <taxon>Sphingobacteriaceae</taxon>
        <taxon>Mucilaginibacter</taxon>
    </lineage>
</organism>
<gene>
    <name evidence="4" type="ORF">IDJ77_16040</name>
</gene>
<dbReference type="CDD" id="cd15457">
    <property type="entry name" value="NADAR"/>
    <property type="match status" value="1"/>
</dbReference>
<dbReference type="EMBL" id="JACWMY010000008">
    <property type="protein sequence ID" value="MBD1365328.1"/>
    <property type="molecule type" value="Genomic_DNA"/>
</dbReference>
<comment type="caution">
    <text evidence="4">The sequence shown here is derived from an EMBL/GenBank/DDBJ whole genome shotgun (WGS) entry which is preliminary data.</text>
</comment>
<name>A0ABR7WT09_9SPHI</name>
<evidence type="ECO:0000259" key="3">
    <source>
        <dbReference type="Pfam" id="PF08719"/>
    </source>
</evidence>
<dbReference type="InterPro" id="IPR012816">
    <property type="entry name" value="NADAR"/>
</dbReference>